<keyword evidence="2" id="KW-1185">Reference proteome</keyword>
<evidence type="ECO:0000313" key="2">
    <source>
        <dbReference type="Proteomes" id="UP001515480"/>
    </source>
</evidence>
<organism evidence="1 2">
    <name type="scientific">Prymnesium parvum</name>
    <name type="common">Toxic golden alga</name>
    <dbReference type="NCBI Taxonomy" id="97485"/>
    <lineage>
        <taxon>Eukaryota</taxon>
        <taxon>Haptista</taxon>
        <taxon>Haptophyta</taxon>
        <taxon>Prymnesiophyceae</taxon>
        <taxon>Prymnesiales</taxon>
        <taxon>Prymnesiaceae</taxon>
        <taxon>Prymnesium</taxon>
    </lineage>
</organism>
<reference evidence="1 2" key="1">
    <citation type="journal article" date="2024" name="Science">
        <title>Giant polyketide synthase enzymes in the biosynthesis of giant marine polyether toxins.</title>
        <authorList>
            <person name="Fallon T.R."/>
            <person name="Shende V.V."/>
            <person name="Wierzbicki I.H."/>
            <person name="Pendleton A.L."/>
            <person name="Watervoot N.F."/>
            <person name="Auber R.P."/>
            <person name="Gonzalez D.J."/>
            <person name="Wisecaver J.H."/>
            <person name="Moore B.S."/>
        </authorList>
    </citation>
    <scope>NUCLEOTIDE SEQUENCE [LARGE SCALE GENOMIC DNA]</scope>
    <source>
        <strain evidence="1 2">12B1</strain>
    </source>
</reference>
<comment type="caution">
    <text evidence="1">The sequence shown here is derived from an EMBL/GenBank/DDBJ whole genome shotgun (WGS) entry which is preliminary data.</text>
</comment>
<name>A0AB34JGQ8_PRYPA</name>
<evidence type="ECO:0000313" key="1">
    <source>
        <dbReference type="EMBL" id="KAL1521190.1"/>
    </source>
</evidence>
<accession>A0AB34JGQ8</accession>
<sequence length="152" mass="16385">MSASPAQSITTNDALDTTVGRITNVHISHGRGLAPATHDHRSGYRRIAVDGSSTRSSGTLAHLARENEDINLGRHPWGGRVRTCQYQRRMAISWHRPDAAAQPPADGFPNNTIDVTSPWPPAGAKNPGASKNCSGRWLFSVDLHQGMRGASQ</sequence>
<dbReference type="EMBL" id="JBGBPQ010000008">
    <property type="protein sequence ID" value="KAL1521190.1"/>
    <property type="molecule type" value="Genomic_DNA"/>
</dbReference>
<protein>
    <recommendedName>
        <fullName evidence="3">Phospholipase B-like</fullName>
    </recommendedName>
</protein>
<dbReference type="Proteomes" id="UP001515480">
    <property type="component" value="Unassembled WGS sequence"/>
</dbReference>
<proteinExistence type="predicted"/>
<evidence type="ECO:0008006" key="3">
    <source>
        <dbReference type="Google" id="ProtNLM"/>
    </source>
</evidence>
<gene>
    <name evidence="1" type="ORF">AB1Y20_022742</name>
</gene>
<dbReference type="AlphaFoldDB" id="A0AB34JGQ8"/>